<feature type="domain" description="Antigen I/II N-terminal" evidence="1">
    <location>
        <begin position="66"/>
        <end position="137"/>
    </location>
</feature>
<organism evidence="2 3">
    <name type="scientific">Streptococcus infantis</name>
    <dbReference type="NCBI Taxonomy" id="68892"/>
    <lineage>
        <taxon>Bacteria</taxon>
        <taxon>Bacillati</taxon>
        <taxon>Bacillota</taxon>
        <taxon>Bacilli</taxon>
        <taxon>Lactobacillales</taxon>
        <taxon>Streptococcaceae</taxon>
        <taxon>Streptococcus</taxon>
    </lineage>
</organism>
<gene>
    <name evidence="2" type="ORF">TZ96_00815</name>
</gene>
<dbReference type="Pfam" id="PF18652">
    <property type="entry name" value="Adhesin_P1_N"/>
    <property type="match status" value="1"/>
</dbReference>
<dbReference type="PATRIC" id="fig|28037.218.peg.788"/>
<dbReference type="InterPro" id="IPR041324">
    <property type="entry name" value="AgI/II_N"/>
</dbReference>
<accession>A0A0F3HIH6</accession>
<evidence type="ECO:0000313" key="2">
    <source>
        <dbReference type="EMBL" id="KJU93910.1"/>
    </source>
</evidence>
<evidence type="ECO:0000259" key="1">
    <source>
        <dbReference type="Pfam" id="PF18652"/>
    </source>
</evidence>
<dbReference type="Proteomes" id="UP000033405">
    <property type="component" value="Unassembled WGS sequence"/>
</dbReference>
<dbReference type="AlphaFoldDB" id="A0A0F3HIH6"/>
<dbReference type="EMBL" id="JYOV01000010">
    <property type="protein sequence ID" value="KJU93910.1"/>
    <property type="molecule type" value="Genomic_DNA"/>
</dbReference>
<protein>
    <submittedName>
        <fullName evidence="2">Glucan-binding surface-anchored protein</fullName>
    </submittedName>
</protein>
<evidence type="ECO:0000313" key="3">
    <source>
        <dbReference type="Proteomes" id="UP000033405"/>
    </source>
</evidence>
<proteinExistence type="predicted"/>
<name>A0A0F3HIH6_9STRE</name>
<sequence length="180" mass="19743">MFFVKAKNTLLCSVAIENLMTAVVGLGGQLVHADEVVRTENPASNLIQAKPADSTEHIIQAKLSGQASGELTFTVSNEELDKVAQVAKHEAVQVITDKEVNLATIKTAVETSVALSKVQTDSDKQVSEVKKVTAGYALRNYGLSPLKSIKFNKARWKEMVKPYFEKNDVFTMPQNENISF</sequence>
<reference evidence="2 3" key="1">
    <citation type="submission" date="2015-02" db="EMBL/GenBank/DDBJ databases">
        <title>Evolution of amylase-binding proteins of oral streptococcal species.</title>
        <authorList>
            <person name="Haase E.M."/>
        </authorList>
    </citation>
    <scope>NUCLEOTIDE SEQUENCE [LARGE SCALE GENOMIC DNA]</scope>
    <source>
        <strain evidence="2 3">UC6950A</strain>
    </source>
</reference>
<dbReference type="RefSeq" id="WP_045763011.1">
    <property type="nucleotide sequence ID" value="NZ_JYOV01000010.1"/>
</dbReference>
<comment type="caution">
    <text evidence="2">The sequence shown here is derived from an EMBL/GenBank/DDBJ whole genome shotgun (WGS) entry which is preliminary data.</text>
</comment>